<dbReference type="Proteomes" id="UP001266305">
    <property type="component" value="Unassembled WGS sequence"/>
</dbReference>
<accession>A0ABQ9U191</accession>
<organism evidence="1 2">
    <name type="scientific">Saguinus oedipus</name>
    <name type="common">Cotton-top tamarin</name>
    <name type="synonym">Oedipomidas oedipus</name>
    <dbReference type="NCBI Taxonomy" id="9490"/>
    <lineage>
        <taxon>Eukaryota</taxon>
        <taxon>Metazoa</taxon>
        <taxon>Chordata</taxon>
        <taxon>Craniata</taxon>
        <taxon>Vertebrata</taxon>
        <taxon>Euteleostomi</taxon>
        <taxon>Mammalia</taxon>
        <taxon>Eutheria</taxon>
        <taxon>Euarchontoglires</taxon>
        <taxon>Primates</taxon>
        <taxon>Haplorrhini</taxon>
        <taxon>Platyrrhini</taxon>
        <taxon>Cebidae</taxon>
        <taxon>Callitrichinae</taxon>
        <taxon>Saguinus</taxon>
    </lineage>
</organism>
<reference evidence="1 2" key="1">
    <citation type="submission" date="2023-05" db="EMBL/GenBank/DDBJ databases">
        <title>B98-5 Cell Line De Novo Hybrid Assembly: An Optical Mapping Approach.</title>
        <authorList>
            <person name="Kananen K."/>
            <person name="Auerbach J.A."/>
            <person name="Kautto E."/>
            <person name="Blachly J.S."/>
        </authorList>
    </citation>
    <scope>NUCLEOTIDE SEQUENCE [LARGE SCALE GENOMIC DNA]</scope>
    <source>
        <strain evidence="1">B95-8</strain>
        <tissue evidence="1">Cell line</tissue>
    </source>
</reference>
<name>A0ABQ9U191_SAGOE</name>
<comment type="caution">
    <text evidence="1">The sequence shown here is derived from an EMBL/GenBank/DDBJ whole genome shotgun (WGS) entry which is preliminary data.</text>
</comment>
<protein>
    <submittedName>
        <fullName evidence="1">Uncharacterized protein</fullName>
    </submittedName>
</protein>
<keyword evidence="2" id="KW-1185">Reference proteome</keyword>
<sequence length="123" mass="13749">MEKHLTYLLVLCRAPNWPCDLEEAREPIQPPDIPLYPEELAEMIPQVLRLQVQFPIRTSHPDSPRQPITANLLHPPSLPGGLDSLPAVALAQSQFRCKAPLHPAGRSDLFLCWTPMAFISPLA</sequence>
<dbReference type="EMBL" id="JASSZA010000016">
    <property type="protein sequence ID" value="KAK2090824.1"/>
    <property type="molecule type" value="Genomic_DNA"/>
</dbReference>
<evidence type="ECO:0000313" key="1">
    <source>
        <dbReference type="EMBL" id="KAK2090824.1"/>
    </source>
</evidence>
<proteinExistence type="predicted"/>
<evidence type="ECO:0000313" key="2">
    <source>
        <dbReference type="Proteomes" id="UP001266305"/>
    </source>
</evidence>
<gene>
    <name evidence="1" type="ORF">P7K49_030108</name>
</gene>